<name>A0AAV9MXH0_9EURO</name>
<feature type="compositionally biased region" description="Basic residues" evidence="1">
    <location>
        <begin position="433"/>
        <end position="442"/>
    </location>
</feature>
<gene>
    <name evidence="2" type="ORF">LTR84_009276</name>
</gene>
<feature type="compositionally biased region" description="Basic and acidic residues" evidence="1">
    <location>
        <begin position="499"/>
        <end position="508"/>
    </location>
</feature>
<dbReference type="GeneID" id="89977435"/>
<feature type="compositionally biased region" description="Acidic residues" evidence="1">
    <location>
        <begin position="599"/>
        <end position="616"/>
    </location>
</feature>
<proteinExistence type="predicted"/>
<protein>
    <submittedName>
        <fullName evidence="2">Uncharacterized protein</fullName>
    </submittedName>
</protein>
<feature type="region of interest" description="Disordered" evidence="1">
    <location>
        <begin position="114"/>
        <end position="151"/>
    </location>
</feature>
<feature type="compositionally biased region" description="Basic and acidic residues" evidence="1">
    <location>
        <begin position="402"/>
        <end position="432"/>
    </location>
</feature>
<comment type="caution">
    <text evidence="2">The sequence shown here is derived from an EMBL/GenBank/DDBJ whole genome shotgun (WGS) entry which is preliminary data.</text>
</comment>
<feature type="compositionally biased region" description="Basic and acidic residues" evidence="1">
    <location>
        <begin position="443"/>
        <end position="478"/>
    </location>
</feature>
<feature type="compositionally biased region" description="Basic and acidic residues" evidence="1">
    <location>
        <begin position="525"/>
        <end position="537"/>
    </location>
</feature>
<keyword evidence="3" id="KW-1185">Reference proteome</keyword>
<dbReference type="EMBL" id="JAVRRD010000037">
    <property type="protein sequence ID" value="KAK5045412.1"/>
    <property type="molecule type" value="Genomic_DNA"/>
</dbReference>
<evidence type="ECO:0000256" key="1">
    <source>
        <dbReference type="SAM" id="MobiDB-lite"/>
    </source>
</evidence>
<accession>A0AAV9MXH0</accession>
<evidence type="ECO:0000313" key="3">
    <source>
        <dbReference type="Proteomes" id="UP001358417"/>
    </source>
</evidence>
<feature type="region of interest" description="Disordered" evidence="1">
    <location>
        <begin position="300"/>
        <end position="635"/>
    </location>
</feature>
<feature type="region of interest" description="Disordered" evidence="1">
    <location>
        <begin position="1"/>
        <end position="46"/>
    </location>
</feature>
<feature type="compositionally biased region" description="Basic and acidic residues" evidence="1">
    <location>
        <begin position="682"/>
        <end position="701"/>
    </location>
</feature>
<reference evidence="2 3" key="1">
    <citation type="submission" date="2023-08" db="EMBL/GenBank/DDBJ databases">
        <title>Black Yeasts Isolated from many extreme environments.</title>
        <authorList>
            <person name="Coleine C."/>
            <person name="Stajich J.E."/>
            <person name="Selbmann L."/>
        </authorList>
    </citation>
    <scope>NUCLEOTIDE SEQUENCE [LARGE SCALE GENOMIC DNA]</scope>
    <source>
        <strain evidence="2 3">CCFEE 5792</strain>
    </source>
</reference>
<feature type="region of interest" description="Disordered" evidence="1">
    <location>
        <begin position="682"/>
        <end position="720"/>
    </location>
</feature>
<dbReference type="RefSeq" id="XP_064701041.1">
    <property type="nucleotide sequence ID" value="XM_064852816.1"/>
</dbReference>
<dbReference type="AlphaFoldDB" id="A0AAV9MXH0"/>
<feature type="compositionally biased region" description="Basic and acidic residues" evidence="1">
    <location>
        <begin position="367"/>
        <end position="394"/>
    </location>
</feature>
<dbReference type="Proteomes" id="UP001358417">
    <property type="component" value="Unassembled WGS sequence"/>
</dbReference>
<feature type="compositionally biased region" description="Low complexity" evidence="1">
    <location>
        <begin position="122"/>
        <end position="138"/>
    </location>
</feature>
<evidence type="ECO:0000313" key="2">
    <source>
        <dbReference type="EMBL" id="KAK5045412.1"/>
    </source>
</evidence>
<sequence length="720" mass="79825">MGSVFEGLLPSRRQRSRSRSASGKQLHARWGDNSITAPNGGGWSQQYLEEDRHNPIYQAQGSPDSQKTLVTNSPELGYDSIKTKIENILQAVEDQKFAGVPVIKEVDGQITITFSLGPSSGPRQPQPESHPEPQQQRRPSVETNYPPHNRYMPTHSEGVATGGVRALFPPISTNIDEVITVEARDVTDPYRTTSPIIHTQSPVYDDVSTFFTRAAFPERSFGPARPPHIQTSVPQHKSQPASAISVSILSPVQERYNESIGNTPMANTPITAQISATIPRAPSIADEFADIESLTQRLERFRGTNPSPPSRITSPIDTSDSEFDQPFIRSRGPSRNASRGPVISRPSSRGPGIGEVAYMRASSKGPGEQRSESRSGLEGGRRSASREPARRTRSVDPVVRSHSVEPVKRAMSREPAHRRPESRGGDDDDRRPSRSRSRNPRPRRAESVSEKEHRRAESIERHFRHVDTFDSDTDRGPRDATPIGYQRMATPTQYHKRAFSRDQFDLNHRTASPSTLSRRAFSRGPGDKRRMSGDFTRRAMSVEPILRHATPQEDYTPISRRGTPLAFQNGRFVPMENPVSDSSADEHEPSGSPTSGDETGIDTDATDIETENDDAYYESRKEWNGRAANGADGKGYYGDVASEYKAIAKDVEADQATAPAKVEKQVGGINIGGIKLNITKVKTEKADRDRKSERDRDDKRGNLKQYVGPDLVPNEEEVWG</sequence>
<organism evidence="2 3">
    <name type="scientific">Exophiala bonariae</name>
    <dbReference type="NCBI Taxonomy" id="1690606"/>
    <lineage>
        <taxon>Eukaryota</taxon>
        <taxon>Fungi</taxon>
        <taxon>Dikarya</taxon>
        <taxon>Ascomycota</taxon>
        <taxon>Pezizomycotina</taxon>
        <taxon>Eurotiomycetes</taxon>
        <taxon>Chaetothyriomycetidae</taxon>
        <taxon>Chaetothyriales</taxon>
        <taxon>Herpotrichiellaceae</taxon>
        <taxon>Exophiala</taxon>
    </lineage>
</organism>